<dbReference type="PROSITE" id="PS51257">
    <property type="entry name" value="PROKAR_LIPOPROTEIN"/>
    <property type="match status" value="1"/>
</dbReference>
<proteinExistence type="predicted"/>
<accession>A0ABX7THB6</accession>
<dbReference type="Proteomes" id="UP000663908">
    <property type="component" value="Chromosome"/>
</dbReference>
<sequence length="137" mass="14855">MDSRAWKRALILVPVALSVSACMGWGGYPPAKNVHNSQLIGTWRTRDCDTTLVLKPDGSASATGIPADTDLNGKITRRLSGDGTWEIYKSGAEQELDVTVGDEETPFDLYRDKGRLVVGLTVGDPDSMNWCILTLSV</sequence>
<reference evidence="1 2" key="1">
    <citation type="submission" date="2021-03" db="EMBL/GenBank/DDBJ databases">
        <title>Complete genome sequence of Streptomyces cyanogenus S136, producer of anticancer angucycline landomycin A.</title>
        <authorList>
            <person name="Hrab P."/>
            <person name="Ruckert C."/>
            <person name="Busche T."/>
            <person name="Ostash I."/>
            <person name="Kalinowski J."/>
            <person name="Fedorenko V."/>
            <person name="Yushchuk O."/>
            <person name="Ostash B."/>
        </authorList>
    </citation>
    <scope>NUCLEOTIDE SEQUENCE [LARGE SCALE GENOMIC DNA]</scope>
    <source>
        <strain evidence="1 2">S136</strain>
    </source>
</reference>
<protein>
    <recommendedName>
        <fullName evidence="3">Lipoprotein</fullName>
    </recommendedName>
</protein>
<evidence type="ECO:0000313" key="2">
    <source>
        <dbReference type="Proteomes" id="UP000663908"/>
    </source>
</evidence>
<evidence type="ECO:0008006" key="3">
    <source>
        <dbReference type="Google" id="ProtNLM"/>
    </source>
</evidence>
<dbReference type="EMBL" id="CP071839">
    <property type="protein sequence ID" value="QTD95807.1"/>
    <property type="molecule type" value="Genomic_DNA"/>
</dbReference>
<gene>
    <name evidence="1" type="ORF">S1361_00545</name>
</gene>
<dbReference type="RefSeq" id="WP_208029905.1">
    <property type="nucleotide sequence ID" value="NZ_CP071839.1"/>
</dbReference>
<evidence type="ECO:0000313" key="1">
    <source>
        <dbReference type="EMBL" id="QTD95807.1"/>
    </source>
</evidence>
<keyword evidence="2" id="KW-1185">Reference proteome</keyword>
<name>A0ABX7THB6_STRCY</name>
<organism evidence="1 2">
    <name type="scientific">Streptomyces cyanogenus</name>
    <dbReference type="NCBI Taxonomy" id="80860"/>
    <lineage>
        <taxon>Bacteria</taxon>
        <taxon>Bacillati</taxon>
        <taxon>Actinomycetota</taxon>
        <taxon>Actinomycetes</taxon>
        <taxon>Kitasatosporales</taxon>
        <taxon>Streptomycetaceae</taxon>
        <taxon>Streptomyces</taxon>
    </lineage>
</organism>